<keyword evidence="1" id="KW-1133">Transmembrane helix</keyword>
<evidence type="ECO:0000256" key="1">
    <source>
        <dbReference type="SAM" id="Phobius"/>
    </source>
</evidence>
<dbReference type="RefSeq" id="WP_252443883.1">
    <property type="nucleotide sequence ID" value="NZ_JAMWYK010000007.1"/>
</dbReference>
<accession>A0ABT0ZRK0</accession>
<feature type="transmembrane region" description="Helical" evidence="1">
    <location>
        <begin position="100"/>
        <end position="120"/>
    </location>
</feature>
<keyword evidence="1" id="KW-0472">Membrane</keyword>
<evidence type="ECO:0000313" key="2">
    <source>
        <dbReference type="EMBL" id="MCO0832583.1"/>
    </source>
</evidence>
<comment type="caution">
    <text evidence="2">The sequence shown here is derived from an EMBL/GenBank/DDBJ whole genome shotgun (WGS) entry which is preliminary data.</text>
</comment>
<gene>
    <name evidence="2" type="ORF">NFX39_05755</name>
</gene>
<feature type="transmembrane region" description="Helical" evidence="1">
    <location>
        <begin position="66"/>
        <end position="88"/>
    </location>
</feature>
<protein>
    <submittedName>
        <fullName evidence="2">Uncharacterized protein</fullName>
    </submittedName>
</protein>
<dbReference type="EMBL" id="JAMWYK010000007">
    <property type="protein sequence ID" value="MCO0832583.1"/>
    <property type="molecule type" value="Genomic_DNA"/>
</dbReference>
<sequence length="137" mass="15831">MKKDRKEHKATAASRQNDDDLFADTLQDDNLKPPCNIEEITLNTASLLQHLLGKELKAKIKLRKRLVYGLIITFSLITMLIFYIVFFLSERVHPEVQKCLIIGLFGNLFGLLMILYRYAFSDTEKIMKSLNALLQQI</sequence>
<dbReference type="Proteomes" id="UP001523234">
    <property type="component" value="Unassembled WGS sequence"/>
</dbReference>
<organism evidence="2 3">
    <name type="scientific">Fructobacillus apis</name>
    <dbReference type="NCBI Taxonomy" id="2935017"/>
    <lineage>
        <taxon>Bacteria</taxon>
        <taxon>Bacillati</taxon>
        <taxon>Bacillota</taxon>
        <taxon>Bacilli</taxon>
        <taxon>Lactobacillales</taxon>
        <taxon>Lactobacillaceae</taxon>
        <taxon>Fructobacillus</taxon>
    </lineage>
</organism>
<name>A0ABT0ZRK0_9LACO</name>
<evidence type="ECO:0000313" key="3">
    <source>
        <dbReference type="Proteomes" id="UP001523234"/>
    </source>
</evidence>
<keyword evidence="3" id="KW-1185">Reference proteome</keyword>
<proteinExistence type="predicted"/>
<keyword evidence="1" id="KW-0812">Transmembrane</keyword>
<reference evidence="2 3" key="1">
    <citation type="submission" date="2022-06" db="EMBL/GenBank/DDBJ databases">
        <title>Fructobacillus taiwanensis sp. nov., isolated from the honeybee.</title>
        <authorList>
            <person name="Chen Y.-S."/>
            <person name="Wang L.-T."/>
            <person name="Lee Y.-S."/>
            <person name="Chang Y.-C."/>
            <person name="Wu H.-C."/>
            <person name="Liao C.-Y."/>
            <person name="Chen W.-H."/>
            <person name="Deng J.-N."/>
            <person name="Wang Y.-H."/>
        </authorList>
    </citation>
    <scope>NUCLEOTIDE SEQUENCE [LARGE SCALE GENOMIC DNA]</scope>
    <source>
        <strain evidence="2 3">W13</strain>
    </source>
</reference>